<dbReference type="SUPFAM" id="SSF52499">
    <property type="entry name" value="Isochorismatase-like hydrolases"/>
    <property type="match status" value="1"/>
</dbReference>
<gene>
    <name evidence="3" type="ORF">ATK78_0842</name>
</gene>
<dbReference type="Proteomes" id="UP000295620">
    <property type="component" value="Unassembled WGS sequence"/>
</dbReference>
<proteinExistence type="predicted"/>
<sequence>MKVNSTALLVMDIQHGIVERYSDSADTISKINTSIQFANRQEIPVIYVMVGFRKGMPEVGATNKTFSASKERMAGIDPKEVMKLHSDLDIDTDDIIVTKHRFSAFSGSDLDMILRSLSIRHLVLCGIATSGVVLSTLREASDKDYLLTVLSDCCTDTDPQAEEVLMRKVFPAQAEVKTTEEWMENE</sequence>
<dbReference type="GO" id="GO:0016787">
    <property type="term" value="F:hydrolase activity"/>
    <property type="evidence" value="ECO:0007669"/>
    <property type="project" value="UniProtKB-KW"/>
</dbReference>
<keyword evidence="4" id="KW-1185">Reference proteome</keyword>
<accession>A0A4R6SZ36</accession>
<dbReference type="OrthoDB" id="9785724at2"/>
<dbReference type="PANTHER" id="PTHR43540:SF1">
    <property type="entry name" value="ISOCHORISMATASE HYDROLASE"/>
    <property type="match status" value="1"/>
</dbReference>
<dbReference type="Pfam" id="PF00857">
    <property type="entry name" value="Isochorismatase"/>
    <property type="match status" value="1"/>
</dbReference>
<dbReference type="PANTHER" id="PTHR43540">
    <property type="entry name" value="PEROXYUREIDOACRYLATE/UREIDOACRYLATE AMIDOHYDROLASE-RELATED"/>
    <property type="match status" value="1"/>
</dbReference>
<dbReference type="CDD" id="cd00431">
    <property type="entry name" value="cysteine_hydrolases"/>
    <property type="match status" value="1"/>
</dbReference>
<evidence type="ECO:0000259" key="2">
    <source>
        <dbReference type="Pfam" id="PF00857"/>
    </source>
</evidence>
<dbReference type="AlphaFoldDB" id="A0A4R6SZ36"/>
<dbReference type="InterPro" id="IPR036380">
    <property type="entry name" value="Isochorismatase-like_sf"/>
</dbReference>
<reference evidence="3 4" key="1">
    <citation type="submission" date="2019-03" db="EMBL/GenBank/DDBJ databases">
        <title>Genomic Encyclopedia of Archaeal and Bacterial Type Strains, Phase II (KMG-II): from individual species to whole genera.</title>
        <authorList>
            <person name="Goeker M."/>
        </authorList>
    </citation>
    <scope>NUCLEOTIDE SEQUENCE [LARGE SCALE GENOMIC DNA]</scope>
    <source>
        <strain evidence="3 4">DSM 19035</strain>
    </source>
</reference>
<dbReference type="Gene3D" id="3.40.50.850">
    <property type="entry name" value="Isochorismatase-like"/>
    <property type="match status" value="1"/>
</dbReference>
<keyword evidence="1" id="KW-0378">Hydrolase</keyword>
<dbReference type="RefSeq" id="WP_133574766.1">
    <property type="nucleotide sequence ID" value="NZ_SNYC01000003.1"/>
</dbReference>
<organism evidence="3 4">
    <name type="scientific">Pedobacter metabolipauper</name>
    <dbReference type="NCBI Taxonomy" id="425513"/>
    <lineage>
        <taxon>Bacteria</taxon>
        <taxon>Pseudomonadati</taxon>
        <taxon>Bacteroidota</taxon>
        <taxon>Sphingobacteriia</taxon>
        <taxon>Sphingobacteriales</taxon>
        <taxon>Sphingobacteriaceae</taxon>
        <taxon>Pedobacter</taxon>
    </lineage>
</organism>
<name>A0A4R6SZ36_9SPHI</name>
<dbReference type="InterPro" id="IPR050272">
    <property type="entry name" value="Isochorismatase-like_hydrls"/>
</dbReference>
<evidence type="ECO:0000313" key="3">
    <source>
        <dbReference type="EMBL" id="TDQ11716.1"/>
    </source>
</evidence>
<feature type="domain" description="Isochorismatase-like" evidence="2">
    <location>
        <begin position="6"/>
        <end position="181"/>
    </location>
</feature>
<evidence type="ECO:0000256" key="1">
    <source>
        <dbReference type="ARBA" id="ARBA00022801"/>
    </source>
</evidence>
<evidence type="ECO:0000313" key="4">
    <source>
        <dbReference type="Proteomes" id="UP000295620"/>
    </source>
</evidence>
<dbReference type="EMBL" id="SNYC01000003">
    <property type="protein sequence ID" value="TDQ11716.1"/>
    <property type="molecule type" value="Genomic_DNA"/>
</dbReference>
<dbReference type="InterPro" id="IPR000868">
    <property type="entry name" value="Isochorismatase-like_dom"/>
</dbReference>
<comment type="caution">
    <text evidence="3">The sequence shown here is derived from an EMBL/GenBank/DDBJ whole genome shotgun (WGS) entry which is preliminary data.</text>
</comment>
<protein>
    <submittedName>
        <fullName evidence="3">Nicotinamidase-related amidase</fullName>
    </submittedName>
</protein>